<organism evidence="1 2">
    <name type="scientific">Smallanthus sonchifolius</name>
    <dbReference type="NCBI Taxonomy" id="185202"/>
    <lineage>
        <taxon>Eukaryota</taxon>
        <taxon>Viridiplantae</taxon>
        <taxon>Streptophyta</taxon>
        <taxon>Embryophyta</taxon>
        <taxon>Tracheophyta</taxon>
        <taxon>Spermatophyta</taxon>
        <taxon>Magnoliopsida</taxon>
        <taxon>eudicotyledons</taxon>
        <taxon>Gunneridae</taxon>
        <taxon>Pentapetalae</taxon>
        <taxon>asterids</taxon>
        <taxon>campanulids</taxon>
        <taxon>Asterales</taxon>
        <taxon>Asteraceae</taxon>
        <taxon>Asteroideae</taxon>
        <taxon>Heliantheae alliance</taxon>
        <taxon>Millerieae</taxon>
        <taxon>Smallanthus</taxon>
    </lineage>
</organism>
<evidence type="ECO:0000313" key="2">
    <source>
        <dbReference type="Proteomes" id="UP001056120"/>
    </source>
</evidence>
<reference evidence="1 2" key="2">
    <citation type="journal article" date="2022" name="Mol. Ecol. Resour.">
        <title>The genomes of chicory, endive, great burdock and yacon provide insights into Asteraceae paleo-polyploidization history and plant inulin production.</title>
        <authorList>
            <person name="Fan W."/>
            <person name="Wang S."/>
            <person name="Wang H."/>
            <person name="Wang A."/>
            <person name="Jiang F."/>
            <person name="Liu H."/>
            <person name="Zhao H."/>
            <person name="Xu D."/>
            <person name="Zhang Y."/>
        </authorList>
    </citation>
    <scope>NUCLEOTIDE SEQUENCE [LARGE SCALE GENOMIC DNA]</scope>
    <source>
        <strain evidence="2">cv. Yunnan</strain>
        <tissue evidence="1">Leaves</tissue>
    </source>
</reference>
<name>A0ACB9B4V9_9ASTR</name>
<proteinExistence type="predicted"/>
<evidence type="ECO:0000313" key="1">
    <source>
        <dbReference type="EMBL" id="KAI3716934.1"/>
    </source>
</evidence>
<sequence length="113" mass="13270">MKQLVKQVKEQYEQDLLAVKSLKECFEFFENGVAKRDDVTDKLRSLPSTYVHNLSLFFTFDVRNKDLELMAAIKDVIKTVESSMELKLSFLLSNEYVFLFSVYVYHFNAMKHG</sequence>
<comment type="caution">
    <text evidence="1">The sequence shown here is derived from an EMBL/GenBank/DDBJ whole genome shotgun (WGS) entry which is preliminary data.</text>
</comment>
<dbReference type="Proteomes" id="UP001056120">
    <property type="component" value="Linkage Group LG23"/>
</dbReference>
<accession>A0ACB9B4V9</accession>
<gene>
    <name evidence="1" type="ORF">L1987_68174</name>
</gene>
<protein>
    <submittedName>
        <fullName evidence="1">Uncharacterized protein</fullName>
    </submittedName>
</protein>
<dbReference type="EMBL" id="CM042040">
    <property type="protein sequence ID" value="KAI3716934.1"/>
    <property type="molecule type" value="Genomic_DNA"/>
</dbReference>
<reference evidence="2" key="1">
    <citation type="journal article" date="2022" name="Mol. Ecol. Resour.">
        <title>The genomes of chicory, endive, great burdock and yacon provide insights into Asteraceae palaeo-polyploidization history and plant inulin production.</title>
        <authorList>
            <person name="Fan W."/>
            <person name="Wang S."/>
            <person name="Wang H."/>
            <person name="Wang A."/>
            <person name="Jiang F."/>
            <person name="Liu H."/>
            <person name="Zhao H."/>
            <person name="Xu D."/>
            <person name="Zhang Y."/>
        </authorList>
    </citation>
    <scope>NUCLEOTIDE SEQUENCE [LARGE SCALE GENOMIC DNA]</scope>
    <source>
        <strain evidence="2">cv. Yunnan</strain>
    </source>
</reference>
<keyword evidence="2" id="KW-1185">Reference proteome</keyword>